<dbReference type="SUPFAM" id="SSF51395">
    <property type="entry name" value="FMN-linked oxidoreductases"/>
    <property type="match status" value="1"/>
</dbReference>
<comment type="similarity">
    <text evidence="1">Belongs to the NADH:flavin oxidoreductase/NADH oxidase family.</text>
</comment>
<evidence type="ECO:0000313" key="7">
    <source>
        <dbReference type="EMBL" id="KZT25669.1"/>
    </source>
</evidence>
<dbReference type="PANTHER" id="PTHR43656:SF2">
    <property type="entry name" value="BINDING OXIDOREDUCTASE, PUTATIVE (AFU_ORTHOLOGUE AFUA_2G08260)-RELATED"/>
    <property type="match status" value="1"/>
</dbReference>
<evidence type="ECO:0000256" key="2">
    <source>
        <dbReference type="ARBA" id="ARBA00022630"/>
    </source>
</evidence>
<dbReference type="InterPro" id="IPR051799">
    <property type="entry name" value="NADH_flavin_oxidoreductase"/>
</dbReference>
<dbReference type="Pfam" id="PF00724">
    <property type="entry name" value="Oxidored_FMN"/>
    <property type="match status" value="1"/>
</dbReference>
<keyword evidence="4" id="KW-0560">Oxidoreductase</keyword>
<dbReference type="AlphaFoldDB" id="A0A165STW9"/>
<evidence type="ECO:0000256" key="4">
    <source>
        <dbReference type="ARBA" id="ARBA00023002"/>
    </source>
</evidence>
<accession>A0A165STW9</accession>
<dbReference type="Proteomes" id="UP000076761">
    <property type="component" value="Unassembled WGS sequence"/>
</dbReference>
<dbReference type="InterPro" id="IPR001155">
    <property type="entry name" value="OxRdtase_FMN_N"/>
</dbReference>
<protein>
    <submittedName>
        <fullName evidence="7">FMN-linked oxidoreductase</fullName>
    </submittedName>
</protein>
<evidence type="ECO:0000313" key="8">
    <source>
        <dbReference type="Proteomes" id="UP000076761"/>
    </source>
</evidence>
<evidence type="ECO:0000256" key="3">
    <source>
        <dbReference type="ARBA" id="ARBA00022643"/>
    </source>
</evidence>
<organism evidence="7 8">
    <name type="scientific">Neolentinus lepideus HHB14362 ss-1</name>
    <dbReference type="NCBI Taxonomy" id="1314782"/>
    <lineage>
        <taxon>Eukaryota</taxon>
        <taxon>Fungi</taxon>
        <taxon>Dikarya</taxon>
        <taxon>Basidiomycota</taxon>
        <taxon>Agaricomycotina</taxon>
        <taxon>Agaricomycetes</taxon>
        <taxon>Gloeophyllales</taxon>
        <taxon>Gloeophyllaceae</taxon>
        <taxon>Neolentinus</taxon>
    </lineage>
</organism>
<dbReference type="InParanoid" id="A0A165STW9"/>
<keyword evidence="3" id="KW-0288">FMN</keyword>
<proteinExistence type="inferred from homology"/>
<keyword evidence="5" id="KW-1133">Transmembrane helix</keyword>
<reference evidence="7 8" key="1">
    <citation type="journal article" date="2016" name="Mol. Biol. Evol.">
        <title>Comparative Genomics of Early-Diverging Mushroom-Forming Fungi Provides Insights into the Origins of Lignocellulose Decay Capabilities.</title>
        <authorList>
            <person name="Nagy L.G."/>
            <person name="Riley R."/>
            <person name="Tritt A."/>
            <person name="Adam C."/>
            <person name="Daum C."/>
            <person name="Floudas D."/>
            <person name="Sun H."/>
            <person name="Yadav J.S."/>
            <person name="Pangilinan J."/>
            <person name="Larsson K.H."/>
            <person name="Matsuura K."/>
            <person name="Barry K."/>
            <person name="Labutti K."/>
            <person name="Kuo R."/>
            <person name="Ohm R.A."/>
            <person name="Bhattacharya S.S."/>
            <person name="Shirouzu T."/>
            <person name="Yoshinaga Y."/>
            <person name="Martin F.M."/>
            <person name="Grigoriev I.V."/>
            <person name="Hibbett D.S."/>
        </authorList>
    </citation>
    <scope>NUCLEOTIDE SEQUENCE [LARGE SCALE GENOMIC DNA]</scope>
    <source>
        <strain evidence="7 8">HHB14362 ss-1</strain>
    </source>
</reference>
<name>A0A165STW9_9AGAM</name>
<dbReference type="EMBL" id="KV425570">
    <property type="protein sequence ID" value="KZT25669.1"/>
    <property type="molecule type" value="Genomic_DNA"/>
</dbReference>
<sequence length="510" mass="55965">MTGTGASEHHEPLKKLFSDAVLPCGVTVRNRFVKVAMYEHGAALLGGSPNQYHQALYRAWSTGQWGMIITGNVQVSPTHLTLGRDMLVPDSLTASDIQPFKDLAHTIRFGCSETLAIMQLSHAGRQSPNLIGGRFPFASPLAPSAVRLWSGANSNTNFVGRLLYYVLFQTPKEMTMDDIAAVVHQFTEGARLALDAGFDGIELHASHGYLLAQFISSKSNRRTDFYSAGNTSLALVQRVVASIRDFVPPNFIIGIKLNAADYAGGTTRDRDDTVDADLPLKHFLEVASWGSVDFIEISGGDYENPEFMDNMRPSSRRQALFSSFSHRAMDALTGLPPETQRTAPLILLTGGLKTPSQCASVLENGHAHLLGIGRSSIVYPDFPHRVLGSIRDGTSDPTFDIPRPILNEAPGTLHLRSSVLDQTWRHVSKLVGFPKLIGAGMEMAWHTVMMRRIAAGQRVDLHVGGVGAVMRMWLWKAPASRYSATFTAWLSVFFLVMATLVLLFQRAMWS</sequence>
<evidence type="ECO:0000256" key="5">
    <source>
        <dbReference type="SAM" id="Phobius"/>
    </source>
</evidence>
<dbReference type="STRING" id="1314782.A0A165STW9"/>
<feature type="transmembrane region" description="Helical" evidence="5">
    <location>
        <begin position="486"/>
        <end position="504"/>
    </location>
</feature>
<dbReference type="GO" id="GO:0016491">
    <property type="term" value="F:oxidoreductase activity"/>
    <property type="evidence" value="ECO:0007669"/>
    <property type="project" value="UniProtKB-KW"/>
</dbReference>
<keyword evidence="5" id="KW-0472">Membrane</keyword>
<keyword evidence="5" id="KW-0812">Transmembrane</keyword>
<dbReference type="Gene3D" id="3.20.20.70">
    <property type="entry name" value="Aldolase class I"/>
    <property type="match status" value="1"/>
</dbReference>
<keyword evidence="8" id="KW-1185">Reference proteome</keyword>
<keyword evidence="2" id="KW-0285">Flavoprotein</keyword>
<dbReference type="PANTHER" id="PTHR43656">
    <property type="entry name" value="BINDING OXIDOREDUCTASE, PUTATIVE (AFU_ORTHOLOGUE AFUA_2G08260)-RELATED"/>
    <property type="match status" value="1"/>
</dbReference>
<evidence type="ECO:0000256" key="1">
    <source>
        <dbReference type="ARBA" id="ARBA00005979"/>
    </source>
</evidence>
<dbReference type="InterPro" id="IPR013785">
    <property type="entry name" value="Aldolase_TIM"/>
</dbReference>
<evidence type="ECO:0000259" key="6">
    <source>
        <dbReference type="Pfam" id="PF00724"/>
    </source>
</evidence>
<dbReference type="OrthoDB" id="1663137at2759"/>
<dbReference type="GO" id="GO:0010181">
    <property type="term" value="F:FMN binding"/>
    <property type="evidence" value="ECO:0007669"/>
    <property type="project" value="InterPro"/>
</dbReference>
<feature type="domain" description="NADH:flavin oxidoreductase/NADH oxidase N-terminal" evidence="6">
    <location>
        <begin position="26"/>
        <end position="386"/>
    </location>
</feature>
<gene>
    <name evidence="7" type="ORF">NEOLEDRAFT_1133166</name>
</gene>